<comment type="similarity">
    <text evidence="1 9">Belongs to the aldehyde dehydrogenase family.</text>
</comment>
<protein>
    <recommendedName>
        <fullName evidence="7">3-sulfolactaldehyde dehydrogenase</fullName>
        <ecNumber evidence="6">1.2.1.97</ecNumber>
    </recommendedName>
</protein>
<organism evidence="11 12">
    <name type="scientific">Planococcus lenghuensis</name>
    <dbReference type="NCBI Taxonomy" id="2213202"/>
    <lineage>
        <taxon>Bacteria</taxon>
        <taxon>Bacillati</taxon>
        <taxon>Bacillota</taxon>
        <taxon>Bacilli</taxon>
        <taxon>Bacillales</taxon>
        <taxon>Caryophanaceae</taxon>
        <taxon>Planococcus</taxon>
    </lineage>
</organism>
<evidence type="ECO:0000313" key="12">
    <source>
        <dbReference type="Proteomes" id="UP000188184"/>
    </source>
</evidence>
<keyword evidence="12" id="KW-1185">Reference proteome</keyword>
<feature type="domain" description="Aldehyde dehydrogenase" evidence="10">
    <location>
        <begin position="16"/>
        <end position="473"/>
    </location>
</feature>
<keyword evidence="2 9" id="KW-0560">Oxidoreductase</keyword>
<evidence type="ECO:0000256" key="3">
    <source>
        <dbReference type="ARBA" id="ARBA00023027"/>
    </source>
</evidence>
<dbReference type="InterPro" id="IPR016161">
    <property type="entry name" value="Ald_DH/histidinol_DH"/>
</dbReference>
<dbReference type="InterPro" id="IPR015590">
    <property type="entry name" value="Aldehyde_DH_dom"/>
</dbReference>
<gene>
    <name evidence="11" type="ORF">B0X71_02590</name>
</gene>
<dbReference type="Pfam" id="PF00171">
    <property type="entry name" value="Aldedh"/>
    <property type="match status" value="1"/>
</dbReference>
<accession>A0A1Q2KV84</accession>
<evidence type="ECO:0000256" key="8">
    <source>
        <dbReference type="PROSITE-ProRule" id="PRU10007"/>
    </source>
</evidence>
<dbReference type="PANTHER" id="PTHR42986">
    <property type="entry name" value="BENZALDEHYDE DEHYDROGENASE YFMT"/>
    <property type="match status" value="1"/>
</dbReference>
<dbReference type="KEGG" id="pmar:B0X71_02590"/>
<dbReference type="FunFam" id="3.40.309.10:FF:000009">
    <property type="entry name" value="Aldehyde dehydrogenase A"/>
    <property type="match status" value="1"/>
</dbReference>
<keyword evidence="3" id="KW-0520">NAD</keyword>
<sequence>MANYTDLNLQFINGSWRAGAGSAEIDVMNPYTQQSVTRIQSASQQDIDEAYESAKAAQKEWAEVNAFEKARVMEKAVHIMEERREELIRILVEDAGSTRIKANVEVDFTIAITRHSAAFPMRMEGTMPPSIIPGKENHVYRKPLGVVGIIGPFNFPMYLAMRSVAPAIATGNAVVVKPASQTPLSGGTLLGKIFEEAGVPAGIINVVMPKTSEIGDGFVEHPIPRMISFTGSTGVGQHIGEIAGRMIKKTVLELGGNNPLVVLDDADIPLAIQGAAFGKFMHSGQICMAVNRIIVHKDVYDEFAKGFVALAKGLKHGDPTKEDTLIGPLIDQNSVQRLLGEVEKAKQEGAEVLLEGEVEGNVMTPFILKGTNDMTTAKNEMFGPVVTIIPVDSEEEALRVANDTEYGLSGAVHAGTDSKAMAFARKMETGMVHINDQSVNDEPLVAFGGEKNSGIGRFGGDWSLDEFTTFQWVSVQNTSRKYPF</sequence>
<evidence type="ECO:0000256" key="4">
    <source>
        <dbReference type="ARBA" id="ARBA00050326"/>
    </source>
</evidence>
<dbReference type="Gene3D" id="3.40.309.10">
    <property type="entry name" value="Aldehyde Dehydrogenase, Chain A, domain 2"/>
    <property type="match status" value="1"/>
</dbReference>
<dbReference type="OrthoDB" id="9762913at2"/>
<evidence type="ECO:0000256" key="9">
    <source>
        <dbReference type="RuleBase" id="RU003345"/>
    </source>
</evidence>
<dbReference type="AlphaFoldDB" id="A0A1Q2KV84"/>
<comment type="catalytic activity">
    <reaction evidence="4">
        <text>(2S)-3-sulfolactaldehyde + NAD(+) + H2O = (2S)-3-sulfolactate + NADH + 2 H(+)</text>
        <dbReference type="Rhea" id="RHEA:47932"/>
        <dbReference type="ChEBI" id="CHEBI:15377"/>
        <dbReference type="ChEBI" id="CHEBI:15378"/>
        <dbReference type="ChEBI" id="CHEBI:57540"/>
        <dbReference type="ChEBI" id="CHEBI:57945"/>
        <dbReference type="ChEBI" id="CHEBI:61289"/>
        <dbReference type="ChEBI" id="CHEBI:90109"/>
        <dbReference type="EC" id="1.2.1.97"/>
    </reaction>
    <physiologicalReaction direction="left-to-right" evidence="4">
        <dbReference type="Rhea" id="RHEA:47933"/>
    </physiologicalReaction>
</comment>
<dbReference type="EMBL" id="CP019640">
    <property type="protein sequence ID" value="AQQ52120.1"/>
    <property type="molecule type" value="Genomic_DNA"/>
</dbReference>
<dbReference type="SUPFAM" id="SSF53720">
    <property type="entry name" value="ALDH-like"/>
    <property type="match status" value="1"/>
</dbReference>
<dbReference type="PROSITE" id="PS00070">
    <property type="entry name" value="ALDEHYDE_DEHYDR_CYS"/>
    <property type="match status" value="1"/>
</dbReference>
<evidence type="ECO:0000313" key="11">
    <source>
        <dbReference type="EMBL" id="AQQ52120.1"/>
    </source>
</evidence>
<comment type="function">
    <text evidence="5">Part of the sulfo-TAL (or sulfo-SFT) pathway, a D-sulfoquinovose degradation pathway that produces sulfolactate (SL). Catalyzes the oxidation of 3-sulfolactaldehyde (SLA) to sulfolactate (SL).</text>
</comment>
<evidence type="ECO:0000259" key="10">
    <source>
        <dbReference type="Pfam" id="PF00171"/>
    </source>
</evidence>
<dbReference type="InterPro" id="IPR016162">
    <property type="entry name" value="Ald_DH_N"/>
</dbReference>
<evidence type="ECO:0000256" key="5">
    <source>
        <dbReference type="ARBA" id="ARBA00054572"/>
    </source>
</evidence>
<dbReference type="EC" id="1.2.1.97" evidence="6"/>
<dbReference type="Gene3D" id="3.40.605.10">
    <property type="entry name" value="Aldehyde Dehydrogenase, Chain A, domain 1"/>
    <property type="match status" value="1"/>
</dbReference>
<evidence type="ECO:0000256" key="6">
    <source>
        <dbReference type="ARBA" id="ARBA00066984"/>
    </source>
</evidence>
<evidence type="ECO:0000256" key="2">
    <source>
        <dbReference type="ARBA" id="ARBA00023002"/>
    </source>
</evidence>
<dbReference type="GO" id="GO:0016620">
    <property type="term" value="F:oxidoreductase activity, acting on the aldehyde or oxo group of donors, NAD or NADP as acceptor"/>
    <property type="evidence" value="ECO:0007669"/>
    <property type="project" value="InterPro"/>
</dbReference>
<evidence type="ECO:0000256" key="1">
    <source>
        <dbReference type="ARBA" id="ARBA00009986"/>
    </source>
</evidence>
<dbReference type="InterPro" id="IPR016160">
    <property type="entry name" value="Ald_DH_CS_CYS"/>
</dbReference>
<dbReference type="FunFam" id="3.40.605.10:FF:000007">
    <property type="entry name" value="NAD/NADP-dependent betaine aldehyde dehydrogenase"/>
    <property type="match status" value="1"/>
</dbReference>
<feature type="active site" evidence="8">
    <location>
        <position position="253"/>
    </location>
</feature>
<evidence type="ECO:0000256" key="7">
    <source>
        <dbReference type="ARBA" id="ARBA00067277"/>
    </source>
</evidence>
<name>A0A1Q2KV84_9BACL</name>
<dbReference type="Proteomes" id="UP000188184">
    <property type="component" value="Chromosome"/>
</dbReference>
<dbReference type="PANTHER" id="PTHR42986:SF1">
    <property type="entry name" value="BENZALDEHYDE DEHYDROGENASE YFMT"/>
    <property type="match status" value="1"/>
</dbReference>
<proteinExistence type="inferred from homology"/>
<dbReference type="InterPro" id="IPR016163">
    <property type="entry name" value="Ald_DH_C"/>
</dbReference>
<dbReference type="RefSeq" id="WP_077587992.1">
    <property type="nucleotide sequence ID" value="NZ_CP019640.1"/>
</dbReference>
<dbReference type="InterPro" id="IPR029510">
    <property type="entry name" value="Ald_DH_CS_GLU"/>
</dbReference>
<reference evidence="11 12" key="1">
    <citation type="submission" date="2017-02" db="EMBL/GenBank/DDBJ databases">
        <title>The complete genomic sequence of a novel cold adapted crude oil-degrading bacterium Planococcus qaidamina Y42.</title>
        <authorList>
            <person name="Yang R."/>
        </authorList>
    </citation>
    <scope>NUCLEOTIDE SEQUENCE [LARGE SCALE GENOMIC DNA]</scope>
    <source>
        <strain evidence="11 12">Y42</strain>
    </source>
</reference>
<dbReference type="PROSITE" id="PS00687">
    <property type="entry name" value="ALDEHYDE_DEHYDR_GLU"/>
    <property type="match status" value="1"/>
</dbReference>